<dbReference type="EMBL" id="PP944851">
    <property type="protein sequence ID" value="XDJ02133.1"/>
    <property type="molecule type" value="Genomic_DNA"/>
</dbReference>
<protein>
    <submittedName>
        <fullName evidence="1">Uncharacterized protein</fullName>
    </submittedName>
</protein>
<reference evidence="1" key="1">
    <citation type="submission" date="2024-06" db="EMBL/GenBank/DDBJ databases">
        <title>This phage originates from the Bacteriophage catalogue of the Bacteriophage Competence Centre, Department of Microbiology und Biotechnology, Max Rubner-Institut, Kiel, Germany.</title>
        <authorList>
            <person name="Sprotte S."/>
            <person name="Brinks E."/>
            <person name="Hille F."/>
        </authorList>
    </citation>
    <scope>NUCLEOTIDE SEQUENCE</scope>
</reference>
<accession>A0AB39C695</accession>
<organism evidence="1">
    <name type="scientific">Enterococcus phage PMBT56</name>
    <dbReference type="NCBI Taxonomy" id="3229530"/>
    <lineage>
        <taxon>Viruses</taxon>
        <taxon>Duplodnaviria</taxon>
        <taxon>Heunggongvirae</taxon>
        <taxon>Uroviricota</taxon>
        <taxon>Caudoviricetes</taxon>
        <taxon>Saphexavirus</taxon>
    </lineage>
</organism>
<evidence type="ECO:0000313" key="1">
    <source>
        <dbReference type="EMBL" id="XDJ02133.1"/>
    </source>
</evidence>
<name>A0AB39C695_9CAUD</name>
<sequence>MFRDNYPRSYSKALIELPVAFKVCFSACLSFT</sequence>
<proteinExistence type="predicted"/>